<protein>
    <submittedName>
        <fullName evidence="1">Endonuclease-reverse transcriptase</fullName>
    </submittedName>
</protein>
<evidence type="ECO:0000313" key="1">
    <source>
        <dbReference type="EMBL" id="GFS18291.1"/>
    </source>
</evidence>
<organism evidence="1 2">
    <name type="scientific">Elysia marginata</name>
    <dbReference type="NCBI Taxonomy" id="1093978"/>
    <lineage>
        <taxon>Eukaryota</taxon>
        <taxon>Metazoa</taxon>
        <taxon>Spiralia</taxon>
        <taxon>Lophotrochozoa</taxon>
        <taxon>Mollusca</taxon>
        <taxon>Gastropoda</taxon>
        <taxon>Heterobranchia</taxon>
        <taxon>Euthyneura</taxon>
        <taxon>Panpulmonata</taxon>
        <taxon>Sacoglossa</taxon>
        <taxon>Placobranchoidea</taxon>
        <taxon>Plakobranchidae</taxon>
        <taxon>Elysia</taxon>
    </lineage>
</organism>
<comment type="caution">
    <text evidence="1">The sequence shown here is derived from an EMBL/GenBank/DDBJ whole genome shotgun (WGS) entry which is preliminary data.</text>
</comment>
<keyword evidence="1" id="KW-0540">Nuclease</keyword>
<sequence length="87" mass="10072">MDWLMHNVTRDKHQGIQCTTTALQEDLDYADDLGLSFHRHQDIQLKTKDLCQTASKIGLRVNIRKTQAQRTNTNPITVEKKPLEEVQ</sequence>
<proteinExistence type="predicted"/>
<dbReference type="AlphaFoldDB" id="A0AAV4JCF3"/>
<keyword evidence="2" id="KW-1185">Reference proteome</keyword>
<dbReference type="EMBL" id="BMAT01002989">
    <property type="protein sequence ID" value="GFS18291.1"/>
    <property type="molecule type" value="Genomic_DNA"/>
</dbReference>
<name>A0AAV4JCF3_9GAST</name>
<dbReference type="GO" id="GO:0004519">
    <property type="term" value="F:endonuclease activity"/>
    <property type="evidence" value="ECO:0007669"/>
    <property type="project" value="UniProtKB-KW"/>
</dbReference>
<keyword evidence="1" id="KW-0378">Hydrolase</keyword>
<gene>
    <name evidence="1" type="ORF">ElyMa_001518000</name>
</gene>
<dbReference type="Proteomes" id="UP000762676">
    <property type="component" value="Unassembled WGS sequence"/>
</dbReference>
<keyword evidence="1" id="KW-0255">Endonuclease</keyword>
<accession>A0AAV4JCF3</accession>
<reference evidence="1 2" key="1">
    <citation type="journal article" date="2021" name="Elife">
        <title>Chloroplast acquisition without the gene transfer in kleptoplastic sea slugs, Plakobranchus ocellatus.</title>
        <authorList>
            <person name="Maeda T."/>
            <person name="Takahashi S."/>
            <person name="Yoshida T."/>
            <person name="Shimamura S."/>
            <person name="Takaki Y."/>
            <person name="Nagai Y."/>
            <person name="Toyoda A."/>
            <person name="Suzuki Y."/>
            <person name="Arimoto A."/>
            <person name="Ishii H."/>
            <person name="Satoh N."/>
            <person name="Nishiyama T."/>
            <person name="Hasebe M."/>
            <person name="Maruyama T."/>
            <person name="Minagawa J."/>
            <person name="Obokata J."/>
            <person name="Shigenobu S."/>
        </authorList>
    </citation>
    <scope>NUCLEOTIDE SEQUENCE [LARGE SCALE GENOMIC DNA]</scope>
</reference>
<evidence type="ECO:0000313" key="2">
    <source>
        <dbReference type="Proteomes" id="UP000762676"/>
    </source>
</evidence>